<dbReference type="InterPro" id="IPR020806">
    <property type="entry name" value="PKS_PP-bd"/>
</dbReference>
<dbReference type="InterPro" id="IPR020845">
    <property type="entry name" value="AMP-binding_CS"/>
</dbReference>
<dbReference type="CDD" id="cd05930">
    <property type="entry name" value="A_NRPS"/>
    <property type="match status" value="1"/>
</dbReference>
<dbReference type="PROSITE" id="PS00012">
    <property type="entry name" value="PHOSPHOPANTETHEINE"/>
    <property type="match status" value="1"/>
</dbReference>
<dbReference type="CDD" id="cd19540">
    <property type="entry name" value="LCL_NRPS-like"/>
    <property type="match status" value="1"/>
</dbReference>
<dbReference type="Pfam" id="PF00668">
    <property type="entry name" value="Condensation"/>
    <property type="match status" value="2"/>
</dbReference>
<dbReference type="EMBL" id="JADPUN010000402">
    <property type="protein sequence ID" value="MBF9134910.1"/>
    <property type="molecule type" value="Genomic_DNA"/>
</dbReference>
<dbReference type="InterPro" id="IPR045851">
    <property type="entry name" value="AMP-bd_C_sf"/>
</dbReference>
<sequence>MLPLSFAQRRLWFLGQLEGPSSTYNIPIVLPLRGTVDVAALNAALRDVIARHESLRTTFVIVDGEPYQKILETAELDWELQVRDVSAAGFDEAVEQASWTAFDLSTEMPLRAWLVRASGDGATEARDVLVLLVHHIAGDGWSMAPLRRDVATAYGARLRGEAPGWEPLPVQYGDYTLWQRELLGEESDPDSVVSTQLRYWKEALAGIPEELALPADRPRPTVGSFRGYRVPVRVPASVHQRLAELAQAEGATPFMVLQAAFAVLLSRLGAGTDIPIGFPIAGRTDEALNDLVGFFVNTLVIRTDLSGDPDFRQLLGRVRETSLGALDNQDLPFERLVEELAPTRSLARYPLCQVMLTVQNIRRTVRRTEEPEPAEAVGVEGLTLVPARFDCELILNEIFETDDTPAGLLGTMAVSADLFDAETGMRLATWFVRALEVLTAAPDVRLHEVDVLLPDEREQVLRRWNDTATPARDTTIVELFEERVAAVPNARAVVADGVALTYAQLDARVNQLARYLRGLGAGPESVVAVTVERGVESIVALLGVLKAGAAYLPVDPRYPIDRVAFMLAEGGAMALLAESACAQAIGGSVPAGLPVVLLDDPETAAELAGLAGDALSAGERGLLRPEHPAYVIYTSGSTGRPKGVVVTHQNVTALAAWALADIGTEALSRVVVSTSFSFDVSVFEVFCPLLAGGTIEVVRDLLVLAERPVSASTLSAVPSAFAQVLTSGLGEVSADTVVFAGETLSASLLSQVRSVLPGARIGNLYGPTETTVYCTGWFADDWDGKGEPPIGVPFPNSRIYVLDERLRPVPPGVAGEAYVTGAQVTRGYLRRPGLTGERYVACPFEAGERMYRTGDVVKWTPAGQLMFAGRADEQVKVRGFRIEPREVETVLLAHPGVARAAVLAREDTPGDRRLVAYLVATETAATETELKAFAAERLPEYMVPAAIVQLPDLPLMANGKLDRSALPAPAYATSTGPGRGPVTVREELLCGAFAQVLGLESVGVDDSFFALGGHSLLAVRLASRIRSVLGVDLPLRTFFEAPTVAELATRISGASQERVVLRAVERPERVPLSFAQRRLWFLAQLEGPSPTYNLPVVTRLAADVDTAALAEALRDVIGRHESLRTMFAVAEGEPYQRILDPDEAAVALEVVGVEPGELAGEVRAATEYAFDLAVELPVRATLFEAGSERVLALVMHHIAGDGWSTGPLNRDLAAAYEARVRGQVPVWEPLPVQYADYALWQRELLGT</sequence>
<feature type="domain" description="Carrier" evidence="4">
    <location>
        <begin position="980"/>
        <end position="1055"/>
    </location>
</feature>
<evidence type="ECO:0000313" key="5">
    <source>
        <dbReference type="EMBL" id="MBF9134910.1"/>
    </source>
</evidence>
<dbReference type="Pfam" id="PF00501">
    <property type="entry name" value="AMP-binding"/>
    <property type="match status" value="1"/>
</dbReference>
<name>A0ABS0H8Z7_9ACTN</name>
<evidence type="ECO:0000256" key="1">
    <source>
        <dbReference type="ARBA" id="ARBA00001957"/>
    </source>
</evidence>
<dbReference type="Gene3D" id="3.30.559.10">
    <property type="entry name" value="Chloramphenicol acetyltransferase-like domain"/>
    <property type="match status" value="2"/>
</dbReference>
<dbReference type="SUPFAM" id="SSF47336">
    <property type="entry name" value="ACP-like"/>
    <property type="match status" value="1"/>
</dbReference>
<dbReference type="PROSITE" id="PS50075">
    <property type="entry name" value="CARRIER"/>
    <property type="match status" value="1"/>
</dbReference>
<gene>
    <name evidence="5" type="ORF">I0C86_39205</name>
</gene>
<organism evidence="5 6">
    <name type="scientific">Plantactinospora alkalitolerans</name>
    <dbReference type="NCBI Taxonomy" id="2789879"/>
    <lineage>
        <taxon>Bacteria</taxon>
        <taxon>Bacillati</taxon>
        <taxon>Actinomycetota</taxon>
        <taxon>Actinomycetes</taxon>
        <taxon>Micromonosporales</taxon>
        <taxon>Micromonosporaceae</taxon>
        <taxon>Plantactinospora</taxon>
    </lineage>
</organism>
<dbReference type="Gene3D" id="2.30.38.10">
    <property type="entry name" value="Luciferase, Domain 3"/>
    <property type="match status" value="1"/>
</dbReference>
<keyword evidence="6" id="KW-1185">Reference proteome</keyword>
<reference evidence="5 6" key="1">
    <citation type="submission" date="2020-11" db="EMBL/GenBank/DDBJ databases">
        <title>A novel isolate from a Black sea contaminated sediment with potential to produce alkanes: Plantactinospora alkalitolerans sp. nov.</title>
        <authorList>
            <person name="Carro L."/>
            <person name="Veyisoglu A."/>
            <person name="Guven K."/>
            <person name="Schumann P."/>
            <person name="Klenk H.-P."/>
            <person name="Sahin N."/>
        </authorList>
    </citation>
    <scope>NUCLEOTIDE SEQUENCE [LARGE SCALE GENOMIC DNA]</scope>
    <source>
        <strain evidence="5 6">S1510</strain>
    </source>
</reference>
<dbReference type="Pfam" id="PF00550">
    <property type="entry name" value="PP-binding"/>
    <property type="match status" value="1"/>
</dbReference>
<dbReference type="InterPro" id="IPR036736">
    <property type="entry name" value="ACP-like_sf"/>
</dbReference>
<dbReference type="PROSITE" id="PS00455">
    <property type="entry name" value="AMP_BINDING"/>
    <property type="match status" value="1"/>
</dbReference>
<accession>A0ABS0H8Z7</accession>
<dbReference type="Gene3D" id="3.30.300.30">
    <property type="match status" value="1"/>
</dbReference>
<dbReference type="InterPro" id="IPR010071">
    <property type="entry name" value="AA_adenyl_dom"/>
</dbReference>
<proteinExistence type="predicted"/>
<dbReference type="SMART" id="SM00823">
    <property type="entry name" value="PKS_PP"/>
    <property type="match status" value="1"/>
</dbReference>
<dbReference type="Gene3D" id="3.30.559.30">
    <property type="entry name" value="Nonribosomal peptide synthetase, condensation domain"/>
    <property type="match status" value="1"/>
</dbReference>
<evidence type="ECO:0000256" key="3">
    <source>
        <dbReference type="ARBA" id="ARBA00022553"/>
    </source>
</evidence>
<dbReference type="InterPro" id="IPR023213">
    <property type="entry name" value="CAT-like_dom_sf"/>
</dbReference>
<dbReference type="SUPFAM" id="SSF56801">
    <property type="entry name" value="Acetyl-CoA synthetase-like"/>
    <property type="match status" value="1"/>
</dbReference>
<dbReference type="Pfam" id="PF13193">
    <property type="entry name" value="AMP-binding_C"/>
    <property type="match status" value="1"/>
</dbReference>
<dbReference type="InterPro" id="IPR025110">
    <property type="entry name" value="AMP-bd_C"/>
</dbReference>
<protein>
    <submittedName>
        <fullName evidence="5">Amino acid adenylation domain-containing protein</fullName>
    </submittedName>
</protein>
<keyword evidence="2" id="KW-0596">Phosphopantetheine</keyword>
<feature type="non-terminal residue" evidence="5">
    <location>
        <position position="1247"/>
    </location>
</feature>
<dbReference type="PANTHER" id="PTHR45527">
    <property type="entry name" value="NONRIBOSOMAL PEPTIDE SYNTHETASE"/>
    <property type="match status" value="1"/>
</dbReference>
<dbReference type="NCBIfam" id="TIGR01733">
    <property type="entry name" value="AA-adenyl-dom"/>
    <property type="match status" value="1"/>
</dbReference>
<dbReference type="RefSeq" id="WP_196206377.1">
    <property type="nucleotide sequence ID" value="NZ_JADPUN010000402.1"/>
</dbReference>
<evidence type="ECO:0000256" key="2">
    <source>
        <dbReference type="ARBA" id="ARBA00022450"/>
    </source>
</evidence>
<comment type="cofactor">
    <cofactor evidence="1">
        <name>pantetheine 4'-phosphate</name>
        <dbReference type="ChEBI" id="CHEBI:47942"/>
    </cofactor>
</comment>
<dbReference type="InterPro" id="IPR009081">
    <property type="entry name" value="PP-bd_ACP"/>
</dbReference>
<dbReference type="PANTHER" id="PTHR45527:SF1">
    <property type="entry name" value="FATTY ACID SYNTHASE"/>
    <property type="match status" value="1"/>
</dbReference>
<dbReference type="InterPro" id="IPR000873">
    <property type="entry name" value="AMP-dep_synth/lig_dom"/>
</dbReference>
<dbReference type="Gene3D" id="3.40.50.980">
    <property type="match status" value="2"/>
</dbReference>
<evidence type="ECO:0000259" key="4">
    <source>
        <dbReference type="PROSITE" id="PS50075"/>
    </source>
</evidence>
<dbReference type="Gene3D" id="1.10.1200.10">
    <property type="entry name" value="ACP-like"/>
    <property type="match status" value="1"/>
</dbReference>
<evidence type="ECO:0000313" key="6">
    <source>
        <dbReference type="Proteomes" id="UP000638560"/>
    </source>
</evidence>
<comment type="caution">
    <text evidence="5">The sequence shown here is derived from an EMBL/GenBank/DDBJ whole genome shotgun (WGS) entry which is preliminary data.</text>
</comment>
<keyword evidence="3" id="KW-0597">Phosphoprotein</keyword>
<dbReference type="Proteomes" id="UP000638560">
    <property type="component" value="Unassembled WGS sequence"/>
</dbReference>
<dbReference type="InterPro" id="IPR001242">
    <property type="entry name" value="Condensation_dom"/>
</dbReference>
<dbReference type="SUPFAM" id="SSF52777">
    <property type="entry name" value="CoA-dependent acyltransferases"/>
    <property type="match status" value="3"/>
</dbReference>
<dbReference type="InterPro" id="IPR006162">
    <property type="entry name" value="Ppantetheine_attach_site"/>
</dbReference>